<accession>A0A7W4PGV4</accession>
<name>A0A7W4PGV4_9PROT</name>
<organism evidence="1 2">
    <name type="scientific">Gluconacetobacter azotocaptans</name>
    <dbReference type="NCBI Taxonomy" id="142834"/>
    <lineage>
        <taxon>Bacteria</taxon>
        <taxon>Pseudomonadati</taxon>
        <taxon>Pseudomonadota</taxon>
        <taxon>Alphaproteobacteria</taxon>
        <taxon>Acetobacterales</taxon>
        <taxon>Acetobacteraceae</taxon>
        <taxon>Gluconacetobacter</taxon>
    </lineage>
</organism>
<proteinExistence type="predicted"/>
<dbReference type="Proteomes" id="UP000555756">
    <property type="component" value="Unassembled WGS sequence"/>
</dbReference>
<gene>
    <name evidence="1" type="ORF">HLH34_18805</name>
</gene>
<comment type="caution">
    <text evidence="1">The sequence shown here is derived from an EMBL/GenBank/DDBJ whole genome shotgun (WGS) entry which is preliminary data.</text>
</comment>
<evidence type="ECO:0000313" key="2">
    <source>
        <dbReference type="Proteomes" id="UP000555756"/>
    </source>
</evidence>
<reference evidence="1 2" key="1">
    <citation type="submission" date="2020-04" db="EMBL/GenBank/DDBJ databases">
        <title>Description of novel Gluconacetobacter.</title>
        <authorList>
            <person name="Sombolestani A."/>
        </authorList>
    </citation>
    <scope>NUCLEOTIDE SEQUENCE [LARGE SCALE GENOMIC DNA]</scope>
    <source>
        <strain evidence="1 2">LMG 21311</strain>
    </source>
</reference>
<dbReference type="AlphaFoldDB" id="A0A7W4PGV4"/>
<protein>
    <submittedName>
        <fullName evidence="1">Uncharacterized protein</fullName>
    </submittedName>
</protein>
<dbReference type="RefSeq" id="WP_183121091.1">
    <property type="nucleotide sequence ID" value="NZ_JABEQF010000034.1"/>
</dbReference>
<sequence length="71" mass="8029">MRAIKLWVGVLASQDLEAQYAKLWRKLHDIYEGQLVEALANIRKRFEHEARRQINPAAAPVATPSGGSFKL</sequence>
<dbReference type="EMBL" id="JABEQF010000034">
    <property type="protein sequence ID" value="MBB2191984.1"/>
    <property type="molecule type" value="Genomic_DNA"/>
</dbReference>
<evidence type="ECO:0000313" key="1">
    <source>
        <dbReference type="EMBL" id="MBB2191984.1"/>
    </source>
</evidence>
<keyword evidence="2" id="KW-1185">Reference proteome</keyword>